<protein>
    <submittedName>
        <fullName evidence="1">Uncharacterized protein</fullName>
    </submittedName>
</protein>
<keyword evidence="2" id="KW-1185">Reference proteome</keyword>
<evidence type="ECO:0000313" key="2">
    <source>
        <dbReference type="Proteomes" id="UP000828048"/>
    </source>
</evidence>
<dbReference type="Proteomes" id="UP000828048">
    <property type="component" value="Chromosome 12"/>
</dbReference>
<sequence>MESRNHFIKIDAVRKALGFSKLVTVEPIGIGGGLSLMWKQSVDVEILEKQQFFLEAVVKDGSGFHCWRVYFVHAPAEGYAERRVLWQALKDKVSQVRQNCILLGDFNAITSNEEKWGGPNRASWELRDFREFISESQLIDMGYVGYPFTWNNRRHGWCNVRERLDRALINSSWRIKYPNGVLHHLRPIGSDHCPILVDSNGVNAKPRQRFIFDKRWCKDEKCREVIARGWHTEVCGSKWFKVQTRIKCCRVELLNWRKQSGLNSGKRIRYLQEVLDQMSKEEFFDADGYLACDVGGGTKGSRDLRDISSSVGTVKDKRIWHYTPNGVYSVRSGYEVAMMLKRNGLLGSNGVGEPSNREELKEFWKQLWSLPAAGKTKHFLWKCCHNVIPVQKNLRQRGVLSASGCPLCGSSEESILHLVAYCPFARAVWFSSPMQIDSQVLAGCSFMNWWSEIMRRGQGYYDEVVWKANAAYLVWGIWKSRNRAKFDHAHVDPVWVMQHAVGSASEFLKVHKEKE</sequence>
<gene>
    <name evidence="1" type="ORF">Vadar_018897</name>
</gene>
<proteinExistence type="predicted"/>
<organism evidence="1 2">
    <name type="scientific">Vaccinium darrowii</name>
    <dbReference type="NCBI Taxonomy" id="229202"/>
    <lineage>
        <taxon>Eukaryota</taxon>
        <taxon>Viridiplantae</taxon>
        <taxon>Streptophyta</taxon>
        <taxon>Embryophyta</taxon>
        <taxon>Tracheophyta</taxon>
        <taxon>Spermatophyta</taxon>
        <taxon>Magnoliopsida</taxon>
        <taxon>eudicotyledons</taxon>
        <taxon>Gunneridae</taxon>
        <taxon>Pentapetalae</taxon>
        <taxon>asterids</taxon>
        <taxon>Ericales</taxon>
        <taxon>Ericaceae</taxon>
        <taxon>Vaccinioideae</taxon>
        <taxon>Vaccinieae</taxon>
        <taxon>Vaccinium</taxon>
    </lineage>
</organism>
<dbReference type="EMBL" id="CM037162">
    <property type="protein sequence ID" value="KAH7863545.1"/>
    <property type="molecule type" value="Genomic_DNA"/>
</dbReference>
<evidence type="ECO:0000313" key="1">
    <source>
        <dbReference type="EMBL" id="KAH7863545.1"/>
    </source>
</evidence>
<accession>A0ACB7ZCR4</accession>
<reference evidence="1 2" key="1">
    <citation type="journal article" date="2021" name="Hortic Res">
        <title>High-quality reference genome and annotation aids understanding of berry development for evergreen blueberry (Vaccinium darrowii).</title>
        <authorList>
            <person name="Yu J."/>
            <person name="Hulse-Kemp A.M."/>
            <person name="Babiker E."/>
            <person name="Staton M."/>
        </authorList>
    </citation>
    <scope>NUCLEOTIDE SEQUENCE [LARGE SCALE GENOMIC DNA]</scope>
    <source>
        <strain evidence="2">cv. NJ 8807/NJ 8810</strain>
        <tissue evidence="1">Young leaf</tissue>
    </source>
</reference>
<name>A0ACB7ZCR4_9ERIC</name>
<comment type="caution">
    <text evidence="1">The sequence shown here is derived from an EMBL/GenBank/DDBJ whole genome shotgun (WGS) entry which is preliminary data.</text>
</comment>